<evidence type="ECO:0000256" key="4">
    <source>
        <dbReference type="ARBA" id="ARBA00022617"/>
    </source>
</evidence>
<dbReference type="GO" id="GO:0005886">
    <property type="term" value="C:plasma membrane"/>
    <property type="evidence" value="ECO:0007669"/>
    <property type="project" value="UniProtKB-SubCell"/>
</dbReference>
<dbReference type="InterPro" id="IPR014353">
    <property type="entry name" value="Membr-bd_ADH_cyt_c"/>
</dbReference>
<feature type="transmembrane region" description="Helical" evidence="14">
    <location>
        <begin position="461"/>
        <end position="481"/>
    </location>
</feature>
<accession>A0A4R5ZW07</accession>
<feature type="binding site" description="covalent" evidence="12">
    <location>
        <position position="207"/>
    </location>
    <ligand>
        <name>heme c</name>
        <dbReference type="ChEBI" id="CHEBI:61717"/>
        <label>2</label>
    </ligand>
</feature>
<comment type="caution">
    <text evidence="17">The sequence shown here is derived from an EMBL/GenBank/DDBJ whole genome shotgun (WGS) entry which is preliminary data.</text>
</comment>
<evidence type="ECO:0000313" key="17">
    <source>
        <dbReference type="EMBL" id="TDL75250.1"/>
    </source>
</evidence>
<keyword evidence="2" id="KW-0813">Transport</keyword>
<feature type="binding site" description="axial binding residue" evidence="13">
    <location>
        <position position="357"/>
    </location>
    <ligand>
        <name>heme c</name>
        <dbReference type="ChEBI" id="CHEBI:61717"/>
        <label>3</label>
    </ligand>
    <ligandPart>
        <name>Fe</name>
        <dbReference type="ChEBI" id="CHEBI:18248"/>
    </ligandPart>
</feature>
<dbReference type="Gene3D" id="1.10.760.10">
    <property type="entry name" value="Cytochrome c-like domain"/>
    <property type="match status" value="3"/>
</dbReference>
<evidence type="ECO:0000256" key="11">
    <source>
        <dbReference type="ARBA" id="ARBA00023136"/>
    </source>
</evidence>
<evidence type="ECO:0000256" key="14">
    <source>
        <dbReference type="SAM" id="Phobius"/>
    </source>
</evidence>
<dbReference type="PIRSF" id="PIRSF000018">
    <property type="entry name" value="Mb_ADH_cyt_c"/>
    <property type="match status" value="1"/>
</dbReference>
<comment type="subcellular location">
    <subcellularLocation>
        <location evidence="1">Cell membrane</location>
    </subcellularLocation>
</comment>
<evidence type="ECO:0000256" key="15">
    <source>
        <dbReference type="SAM" id="SignalP"/>
    </source>
</evidence>
<dbReference type="Pfam" id="PF00034">
    <property type="entry name" value="Cytochrom_C"/>
    <property type="match status" value="2"/>
</dbReference>
<evidence type="ECO:0000256" key="3">
    <source>
        <dbReference type="ARBA" id="ARBA00022475"/>
    </source>
</evidence>
<evidence type="ECO:0000256" key="1">
    <source>
        <dbReference type="ARBA" id="ARBA00004236"/>
    </source>
</evidence>
<feature type="binding site" description="covalent" evidence="12">
    <location>
        <position position="210"/>
    </location>
    <ligand>
        <name>heme c</name>
        <dbReference type="ChEBI" id="CHEBI:61717"/>
        <label>2</label>
    </ligand>
</feature>
<gene>
    <name evidence="17" type="ORF">E2L08_15160</name>
</gene>
<evidence type="ECO:0000256" key="13">
    <source>
        <dbReference type="PIRSR" id="PIRSR000018-51"/>
    </source>
</evidence>
<dbReference type="PANTHER" id="PTHR35008:SF8">
    <property type="entry name" value="ALCOHOL DEHYDROGENASE CYTOCHROME C SUBUNIT"/>
    <property type="match status" value="1"/>
</dbReference>
<dbReference type="InterPro" id="IPR009056">
    <property type="entry name" value="Cyt_c-like_dom"/>
</dbReference>
<dbReference type="InterPro" id="IPR036909">
    <property type="entry name" value="Cyt_c-like_dom_sf"/>
</dbReference>
<evidence type="ECO:0000256" key="12">
    <source>
        <dbReference type="PIRSR" id="PIRSR000018-50"/>
    </source>
</evidence>
<protein>
    <submittedName>
        <fullName evidence="17">Cytochrome c</fullName>
    </submittedName>
</protein>
<dbReference type="PANTHER" id="PTHR35008">
    <property type="entry name" value="BLL4482 PROTEIN-RELATED"/>
    <property type="match status" value="1"/>
</dbReference>
<keyword evidence="9" id="KW-0249">Electron transport</keyword>
<proteinExistence type="predicted"/>
<keyword evidence="18" id="KW-1185">Reference proteome</keyword>
<dbReference type="GO" id="GO:0016614">
    <property type="term" value="F:oxidoreductase activity, acting on CH-OH group of donors"/>
    <property type="evidence" value="ECO:0007669"/>
    <property type="project" value="InterPro"/>
</dbReference>
<feature type="signal peptide" evidence="15">
    <location>
        <begin position="1"/>
        <end position="33"/>
    </location>
</feature>
<feature type="domain" description="Cytochrome c" evidence="16">
    <location>
        <begin position="51"/>
        <end position="153"/>
    </location>
</feature>
<dbReference type="EMBL" id="SNAA01000021">
    <property type="protein sequence ID" value="TDL75250.1"/>
    <property type="molecule type" value="Genomic_DNA"/>
</dbReference>
<name>A0A4R5ZW07_9RHOB</name>
<dbReference type="PRINTS" id="PR00605">
    <property type="entry name" value="CYTCHROMECIC"/>
</dbReference>
<dbReference type="Proteomes" id="UP000295701">
    <property type="component" value="Unassembled WGS sequence"/>
</dbReference>
<keyword evidence="7 15" id="KW-0732">Signal</keyword>
<keyword evidence="10 13" id="KW-0408">Iron</keyword>
<feature type="binding site" description="axial binding residue" evidence="13">
    <location>
        <position position="211"/>
    </location>
    <ligand>
        <name>heme c</name>
        <dbReference type="ChEBI" id="CHEBI:61717"/>
        <label>2</label>
    </ligand>
    <ligandPart>
        <name>Fe</name>
        <dbReference type="ChEBI" id="CHEBI:18248"/>
    </ligandPart>
</feature>
<evidence type="ECO:0000256" key="8">
    <source>
        <dbReference type="ARBA" id="ARBA00022737"/>
    </source>
</evidence>
<feature type="domain" description="Cytochrome c" evidence="16">
    <location>
        <begin position="339"/>
        <end position="428"/>
    </location>
</feature>
<keyword evidence="5" id="KW-0679">Respiratory chain</keyword>
<reference evidence="17 18" key="1">
    <citation type="submission" date="2019-03" db="EMBL/GenBank/DDBJ databases">
        <title>Primorskyibacter sp. SS33 isolated from sediments.</title>
        <authorList>
            <person name="Xunke S."/>
        </authorList>
    </citation>
    <scope>NUCLEOTIDE SEQUENCE [LARGE SCALE GENOMIC DNA]</scope>
    <source>
        <strain evidence="17 18">SS33</strain>
    </source>
</reference>
<dbReference type="GO" id="GO:0020037">
    <property type="term" value="F:heme binding"/>
    <property type="evidence" value="ECO:0007669"/>
    <property type="project" value="InterPro"/>
</dbReference>
<feature type="chain" id="PRO_5020201612" evidence="15">
    <location>
        <begin position="34"/>
        <end position="492"/>
    </location>
</feature>
<dbReference type="InterPro" id="IPR051459">
    <property type="entry name" value="Cytochrome_c-type_DH"/>
</dbReference>
<dbReference type="Pfam" id="PF13442">
    <property type="entry name" value="Cytochrome_CBB3"/>
    <property type="match status" value="1"/>
</dbReference>
<keyword evidence="6 13" id="KW-0479">Metal-binding</keyword>
<dbReference type="GO" id="GO:0005506">
    <property type="term" value="F:iron ion binding"/>
    <property type="evidence" value="ECO:0007669"/>
    <property type="project" value="InterPro"/>
</dbReference>
<keyword evidence="8" id="KW-0677">Repeat</keyword>
<evidence type="ECO:0000256" key="5">
    <source>
        <dbReference type="ARBA" id="ARBA00022660"/>
    </source>
</evidence>
<comment type="cofactor">
    <cofactor evidence="12">
        <name>heme c</name>
        <dbReference type="ChEBI" id="CHEBI:61717"/>
    </cofactor>
    <text evidence="12">Binds 3 heme c groups covalently per subunit.</text>
</comment>
<sequence length="492" mass="53370">MERESGWCVMRSCIGKSLLVGILALGPVAPAAAQTQSEAAWLETVEAEGPTEIERGAYLARAADCMSCHIGPDGTAYAGGKPIETPLGDIVAPNITPSDEYGIGDYDLADFRAVLRDGRSPDHMLYPAMPYAYYRDMPDEDIAALWAYMQTVEPVERAPEAETDLPFPFNVRLSMRVWNALALDDRTWPQDPQLARGAYLVDVLGHCGACHTPRNGLMIPQDDQYLGGAKIRGWIAPNITPADNGGLGHWEVADIADYLRTGQAMDVVQAAGPMAEVVHFSTRHLDDDDLMAIGAYLKSVPTLPTPGQERPIVLPAAERPEYAHEFGSIREDMTRALADDGVTGTARLYVETCASCHGVDGQGQAPAYYPPLQDSATIRRADATNLVQVIANGVQHEMLYRAPPMPALRGDLTDPQIAELANYVRTEFGGFETSDLAAEDVNAILNPVQDLPFYIEYAATLAWIAIALVLIGLAALGWLVWSRYGRGERSGA</sequence>
<dbReference type="InterPro" id="IPR008168">
    <property type="entry name" value="Cyt_C_IC"/>
</dbReference>
<feature type="binding site" description="covalent" evidence="12">
    <location>
        <position position="68"/>
    </location>
    <ligand>
        <name>heme c</name>
        <dbReference type="ChEBI" id="CHEBI:61717"/>
        <label>1</label>
    </ligand>
</feature>
<keyword evidence="3" id="KW-1003">Cell membrane</keyword>
<evidence type="ECO:0000256" key="7">
    <source>
        <dbReference type="ARBA" id="ARBA00022729"/>
    </source>
</evidence>
<dbReference type="GO" id="GO:0009055">
    <property type="term" value="F:electron transfer activity"/>
    <property type="evidence" value="ECO:0007669"/>
    <property type="project" value="InterPro"/>
</dbReference>
<keyword evidence="14" id="KW-0812">Transmembrane</keyword>
<evidence type="ECO:0000256" key="10">
    <source>
        <dbReference type="ARBA" id="ARBA00023004"/>
    </source>
</evidence>
<organism evidence="17 18">
    <name type="scientific">Palleronia sediminis</name>
    <dbReference type="NCBI Taxonomy" id="2547833"/>
    <lineage>
        <taxon>Bacteria</taxon>
        <taxon>Pseudomonadati</taxon>
        <taxon>Pseudomonadota</taxon>
        <taxon>Alphaproteobacteria</taxon>
        <taxon>Rhodobacterales</taxon>
        <taxon>Roseobacteraceae</taxon>
        <taxon>Palleronia</taxon>
    </lineage>
</organism>
<feature type="binding site" description="covalent" evidence="12">
    <location>
        <position position="353"/>
    </location>
    <ligand>
        <name>heme c</name>
        <dbReference type="ChEBI" id="CHEBI:61717"/>
        <label>3</label>
    </ligand>
</feature>
<dbReference type="AlphaFoldDB" id="A0A4R5ZW07"/>
<dbReference type="SUPFAM" id="SSF46626">
    <property type="entry name" value="Cytochrome c"/>
    <property type="match status" value="3"/>
</dbReference>
<keyword evidence="4 12" id="KW-0349">Heme</keyword>
<keyword evidence="14" id="KW-1133">Transmembrane helix</keyword>
<dbReference type="PROSITE" id="PS51007">
    <property type="entry name" value="CYTC"/>
    <property type="match status" value="3"/>
</dbReference>
<feature type="binding site" description="covalent" evidence="12">
    <location>
        <position position="356"/>
    </location>
    <ligand>
        <name>heme c</name>
        <dbReference type="ChEBI" id="CHEBI:61717"/>
        <label>3</label>
    </ligand>
</feature>
<evidence type="ECO:0000256" key="2">
    <source>
        <dbReference type="ARBA" id="ARBA00022448"/>
    </source>
</evidence>
<feature type="binding site" description="covalent" evidence="12">
    <location>
        <position position="65"/>
    </location>
    <ligand>
        <name>heme c</name>
        <dbReference type="ChEBI" id="CHEBI:61717"/>
        <label>1</label>
    </ligand>
</feature>
<evidence type="ECO:0000259" key="16">
    <source>
        <dbReference type="PROSITE" id="PS51007"/>
    </source>
</evidence>
<evidence type="ECO:0000313" key="18">
    <source>
        <dbReference type="Proteomes" id="UP000295701"/>
    </source>
</evidence>
<feature type="binding site" description="axial binding residue" evidence="13">
    <location>
        <position position="69"/>
    </location>
    <ligand>
        <name>heme c</name>
        <dbReference type="ChEBI" id="CHEBI:61717"/>
        <label>1</label>
    </ligand>
    <ligandPart>
        <name>Fe</name>
        <dbReference type="ChEBI" id="CHEBI:18248"/>
    </ligandPart>
</feature>
<dbReference type="OrthoDB" id="9811281at2"/>
<evidence type="ECO:0000256" key="6">
    <source>
        <dbReference type="ARBA" id="ARBA00022723"/>
    </source>
</evidence>
<evidence type="ECO:0000256" key="9">
    <source>
        <dbReference type="ARBA" id="ARBA00022982"/>
    </source>
</evidence>
<keyword evidence="11 14" id="KW-0472">Membrane</keyword>
<feature type="domain" description="Cytochrome c" evidence="16">
    <location>
        <begin position="192"/>
        <end position="301"/>
    </location>
</feature>